<name>E9I3L9_DAPPU</name>
<reference evidence="1 2" key="1">
    <citation type="journal article" date="2011" name="Science">
        <title>The ecoresponsive genome of Daphnia pulex.</title>
        <authorList>
            <person name="Colbourne J.K."/>
            <person name="Pfrender M.E."/>
            <person name="Gilbert D."/>
            <person name="Thomas W.K."/>
            <person name="Tucker A."/>
            <person name="Oakley T.H."/>
            <person name="Tokishita S."/>
            <person name="Aerts A."/>
            <person name="Arnold G.J."/>
            <person name="Basu M.K."/>
            <person name="Bauer D.J."/>
            <person name="Caceres C.E."/>
            <person name="Carmel L."/>
            <person name="Casola C."/>
            <person name="Choi J.H."/>
            <person name="Detter J.C."/>
            <person name="Dong Q."/>
            <person name="Dusheyko S."/>
            <person name="Eads B.D."/>
            <person name="Frohlich T."/>
            <person name="Geiler-Samerotte K.A."/>
            <person name="Gerlach D."/>
            <person name="Hatcher P."/>
            <person name="Jogdeo S."/>
            <person name="Krijgsveld J."/>
            <person name="Kriventseva E.V."/>
            <person name="Kultz D."/>
            <person name="Laforsch C."/>
            <person name="Lindquist E."/>
            <person name="Lopez J."/>
            <person name="Manak J.R."/>
            <person name="Muller J."/>
            <person name="Pangilinan J."/>
            <person name="Patwardhan R.P."/>
            <person name="Pitluck S."/>
            <person name="Pritham E.J."/>
            <person name="Rechtsteiner A."/>
            <person name="Rho M."/>
            <person name="Rogozin I.B."/>
            <person name="Sakarya O."/>
            <person name="Salamov A."/>
            <person name="Schaack S."/>
            <person name="Shapiro H."/>
            <person name="Shiga Y."/>
            <person name="Skalitzky C."/>
            <person name="Smith Z."/>
            <person name="Souvorov A."/>
            <person name="Sung W."/>
            <person name="Tang Z."/>
            <person name="Tsuchiya D."/>
            <person name="Tu H."/>
            <person name="Vos H."/>
            <person name="Wang M."/>
            <person name="Wolf Y.I."/>
            <person name="Yamagata H."/>
            <person name="Yamada T."/>
            <person name="Ye Y."/>
            <person name="Shaw J.R."/>
            <person name="Andrews J."/>
            <person name="Crease T.J."/>
            <person name="Tang H."/>
            <person name="Lucas S.M."/>
            <person name="Robertson H.M."/>
            <person name="Bork P."/>
            <person name="Koonin E.V."/>
            <person name="Zdobnov E.M."/>
            <person name="Grigoriev I.V."/>
            <person name="Lynch M."/>
            <person name="Boore J.L."/>
        </authorList>
    </citation>
    <scope>NUCLEOTIDE SEQUENCE [LARGE SCALE GENOMIC DNA]</scope>
</reference>
<evidence type="ECO:0000313" key="2">
    <source>
        <dbReference type="Proteomes" id="UP000000305"/>
    </source>
</evidence>
<dbReference type="KEGG" id="dpx:DAPPUDRAFT_299570"/>
<dbReference type="InParanoid" id="E9I3L9"/>
<protein>
    <submittedName>
        <fullName evidence="1">Uncharacterized protein</fullName>
    </submittedName>
</protein>
<sequence>MTEVDITESQGKLFEWDEKCDWLVDFQDGPFADFTRDVQISVDHASYARFPANPKATQQTIPEADEVITQPCHVHPEYQGYDPGQTAVDYTKTLWTRLIGKHGNYIDYESGKDSLKNIDSLPVFHFLPMNPPTTANADGQHVVCQLTMVNEIDITIKLDMRHPLPRLKNGSAFISINNSFDPRHVVTPIWANSGAKSSGSMINPPSHRWGSAPLEYV</sequence>
<gene>
    <name evidence="1" type="ORF">DAPPUDRAFT_299570</name>
</gene>
<evidence type="ECO:0000313" key="1">
    <source>
        <dbReference type="EMBL" id="EFX61412.1"/>
    </source>
</evidence>
<keyword evidence="2" id="KW-1185">Reference proteome</keyword>
<dbReference type="AlphaFoldDB" id="E9I3L9"/>
<dbReference type="Proteomes" id="UP000000305">
    <property type="component" value="Unassembled WGS sequence"/>
</dbReference>
<proteinExistence type="predicted"/>
<dbReference type="EMBL" id="GL734627">
    <property type="protein sequence ID" value="EFX61412.1"/>
    <property type="molecule type" value="Genomic_DNA"/>
</dbReference>
<organism evidence="1 2">
    <name type="scientific">Daphnia pulex</name>
    <name type="common">Water flea</name>
    <dbReference type="NCBI Taxonomy" id="6669"/>
    <lineage>
        <taxon>Eukaryota</taxon>
        <taxon>Metazoa</taxon>
        <taxon>Ecdysozoa</taxon>
        <taxon>Arthropoda</taxon>
        <taxon>Crustacea</taxon>
        <taxon>Branchiopoda</taxon>
        <taxon>Diplostraca</taxon>
        <taxon>Cladocera</taxon>
        <taxon>Anomopoda</taxon>
        <taxon>Daphniidae</taxon>
        <taxon>Daphnia</taxon>
    </lineage>
</organism>
<accession>E9I3L9</accession>
<dbReference type="HOGENOM" id="CLU_1273400_0_0_1"/>